<comment type="caution">
    <text evidence="2">The sequence shown here is derived from an EMBL/GenBank/DDBJ whole genome shotgun (WGS) entry which is preliminary data.</text>
</comment>
<proteinExistence type="predicted"/>
<feature type="domain" description="SLH" evidence="1">
    <location>
        <begin position="75"/>
        <end position="142"/>
    </location>
</feature>
<keyword evidence="3" id="KW-1185">Reference proteome</keyword>
<feature type="domain" description="SLH" evidence="1">
    <location>
        <begin position="9"/>
        <end position="74"/>
    </location>
</feature>
<reference evidence="2" key="2">
    <citation type="submission" date="2023-02" db="EMBL/GenBank/DDBJ databases">
        <authorList>
            <person name="Sun Q."/>
            <person name="Mori K."/>
        </authorList>
    </citation>
    <scope>NUCLEOTIDE SEQUENCE</scope>
    <source>
        <strain evidence="2">NBRC 112290</strain>
    </source>
</reference>
<protein>
    <submittedName>
        <fullName evidence="2">S-layer protein</fullName>
    </submittedName>
</protein>
<gene>
    <name evidence="2" type="ORF">GCM10025875_13980</name>
</gene>
<sequence length="201" mass="22142">MTVLPEGEVATPFADVAPDQQFAADIAWLAQRGITTGWDEPDGTRTFRPLTHLNRDAMAAFLHRLAGSPEVTRPATSPFADVAESDQFYDEILWLHQQGISTGWQESDGTRTFRPLEPIARDAMAAFLYRLADAEDAPVTTTPFTDVAPTDQYATEIAWAARTGITTGWTGNDGTALYRPLEPINRDAIAAFLHRFDTRTG</sequence>
<dbReference type="EMBL" id="BSUM01000001">
    <property type="protein sequence ID" value="GMA31406.1"/>
    <property type="molecule type" value="Genomic_DNA"/>
</dbReference>
<dbReference type="Pfam" id="PF00395">
    <property type="entry name" value="SLH"/>
    <property type="match status" value="3"/>
</dbReference>
<name>A0AA38CQU4_9MICO</name>
<organism evidence="2 3">
    <name type="scientific">Litorihabitans aurantiacus</name>
    <dbReference type="NCBI Taxonomy" id="1930061"/>
    <lineage>
        <taxon>Bacteria</taxon>
        <taxon>Bacillati</taxon>
        <taxon>Actinomycetota</taxon>
        <taxon>Actinomycetes</taxon>
        <taxon>Micrococcales</taxon>
        <taxon>Beutenbergiaceae</taxon>
        <taxon>Litorihabitans</taxon>
    </lineage>
</organism>
<dbReference type="InterPro" id="IPR001119">
    <property type="entry name" value="SLH_dom"/>
</dbReference>
<evidence type="ECO:0000313" key="2">
    <source>
        <dbReference type="EMBL" id="GMA31406.1"/>
    </source>
</evidence>
<dbReference type="Proteomes" id="UP001157161">
    <property type="component" value="Unassembled WGS sequence"/>
</dbReference>
<dbReference type="RefSeq" id="WP_284250239.1">
    <property type="nucleotide sequence ID" value="NZ_BSUM01000001.1"/>
</dbReference>
<feature type="domain" description="SLH" evidence="1">
    <location>
        <begin position="143"/>
        <end position="201"/>
    </location>
</feature>
<dbReference type="PROSITE" id="PS51272">
    <property type="entry name" value="SLH"/>
    <property type="match status" value="3"/>
</dbReference>
<evidence type="ECO:0000259" key="1">
    <source>
        <dbReference type="PROSITE" id="PS51272"/>
    </source>
</evidence>
<dbReference type="AlphaFoldDB" id="A0AA38CQU4"/>
<evidence type="ECO:0000313" key="3">
    <source>
        <dbReference type="Proteomes" id="UP001157161"/>
    </source>
</evidence>
<accession>A0AA38CQU4</accession>
<reference evidence="2" key="1">
    <citation type="journal article" date="2014" name="Int. J. Syst. Evol. Microbiol.">
        <title>Complete genome sequence of Corynebacterium casei LMG S-19264T (=DSM 44701T), isolated from a smear-ripened cheese.</title>
        <authorList>
            <consortium name="US DOE Joint Genome Institute (JGI-PGF)"/>
            <person name="Walter F."/>
            <person name="Albersmeier A."/>
            <person name="Kalinowski J."/>
            <person name="Ruckert C."/>
        </authorList>
    </citation>
    <scope>NUCLEOTIDE SEQUENCE</scope>
    <source>
        <strain evidence="2">NBRC 112290</strain>
    </source>
</reference>